<dbReference type="Proteomes" id="UP000323506">
    <property type="component" value="Chromosome A11"/>
</dbReference>
<accession>A0A5D2EQ13</accession>
<dbReference type="EMBL" id="CM017698">
    <property type="protein sequence ID" value="TYG95335.1"/>
    <property type="molecule type" value="Genomic_DNA"/>
</dbReference>
<organism evidence="1 2">
    <name type="scientific">Gossypium darwinii</name>
    <name type="common">Darwin's cotton</name>
    <name type="synonym">Gossypium barbadense var. darwinii</name>
    <dbReference type="NCBI Taxonomy" id="34276"/>
    <lineage>
        <taxon>Eukaryota</taxon>
        <taxon>Viridiplantae</taxon>
        <taxon>Streptophyta</taxon>
        <taxon>Embryophyta</taxon>
        <taxon>Tracheophyta</taxon>
        <taxon>Spermatophyta</taxon>
        <taxon>Magnoliopsida</taxon>
        <taxon>eudicotyledons</taxon>
        <taxon>Gunneridae</taxon>
        <taxon>Pentapetalae</taxon>
        <taxon>rosids</taxon>
        <taxon>malvids</taxon>
        <taxon>Malvales</taxon>
        <taxon>Malvaceae</taxon>
        <taxon>Malvoideae</taxon>
        <taxon>Gossypium</taxon>
    </lineage>
</organism>
<name>A0A5D2EQ13_GOSDA</name>
<dbReference type="AlphaFoldDB" id="A0A5D2EQ13"/>
<reference evidence="1 2" key="1">
    <citation type="submission" date="2019-06" db="EMBL/GenBank/DDBJ databases">
        <title>WGS assembly of Gossypium darwinii.</title>
        <authorList>
            <person name="Chen Z.J."/>
            <person name="Sreedasyam A."/>
            <person name="Ando A."/>
            <person name="Song Q."/>
            <person name="De L."/>
            <person name="Hulse-Kemp A."/>
            <person name="Ding M."/>
            <person name="Ye W."/>
            <person name="Kirkbride R."/>
            <person name="Jenkins J."/>
            <person name="Plott C."/>
            <person name="Lovell J."/>
            <person name="Lin Y.-M."/>
            <person name="Vaughn R."/>
            <person name="Liu B."/>
            <person name="Li W."/>
            <person name="Simpson S."/>
            <person name="Scheffler B."/>
            <person name="Saski C."/>
            <person name="Grover C."/>
            <person name="Hu G."/>
            <person name="Conover J."/>
            <person name="Carlson J."/>
            <person name="Shu S."/>
            <person name="Boston L."/>
            <person name="Williams M."/>
            <person name="Peterson D."/>
            <person name="Mcgee K."/>
            <person name="Jones D."/>
            <person name="Wendel J."/>
            <person name="Stelly D."/>
            <person name="Grimwood J."/>
            <person name="Schmutz J."/>
        </authorList>
    </citation>
    <scope>NUCLEOTIDE SEQUENCE [LARGE SCALE GENOMIC DNA]</scope>
    <source>
        <strain evidence="1">1808015.09</strain>
    </source>
</reference>
<evidence type="ECO:0000313" key="2">
    <source>
        <dbReference type="Proteomes" id="UP000323506"/>
    </source>
</evidence>
<gene>
    <name evidence="1" type="ORF">ES288_A11G260000v1</name>
</gene>
<keyword evidence="2" id="KW-1185">Reference proteome</keyword>
<evidence type="ECO:0000313" key="1">
    <source>
        <dbReference type="EMBL" id="TYG95335.1"/>
    </source>
</evidence>
<proteinExistence type="predicted"/>
<protein>
    <submittedName>
        <fullName evidence="1">Uncharacterized protein</fullName>
    </submittedName>
</protein>
<sequence>MGSFSPLFYTCWRLAPKSRKTRIQPPFFELDDAERRGKAPTMRLWGGSGLEGQRGRGLPFWCKQCQGSQASGVGRANEARGVRGAGKKLGFLGLPKLDWVLGLSGYLGFGLGI</sequence>